<dbReference type="PROSITE" id="PS00676">
    <property type="entry name" value="SIGMA54_INTERACT_2"/>
    <property type="match status" value="1"/>
</dbReference>
<dbReference type="AlphaFoldDB" id="A0A544QYS7"/>
<dbReference type="GO" id="GO:0016020">
    <property type="term" value="C:membrane"/>
    <property type="evidence" value="ECO:0007669"/>
    <property type="project" value="InterPro"/>
</dbReference>
<feature type="domain" description="PTS EIIA type-2" evidence="5">
    <location>
        <begin position="852"/>
        <end position="988"/>
    </location>
</feature>
<dbReference type="PROSITE" id="PS50045">
    <property type="entry name" value="SIGMA54_INTERACT_4"/>
    <property type="match status" value="1"/>
</dbReference>
<dbReference type="CDD" id="cd00009">
    <property type="entry name" value="AAA"/>
    <property type="match status" value="1"/>
</dbReference>
<dbReference type="Proteomes" id="UP000317863">
    <property type="component" value="Unassembled WGS sequence"/>
</dbReference>
<dbReference type="GO" id="GO:0016740">
    <property type="term" value="F:transferase activity"/>
    <property type="evidence" value="ECO:0007669"/>
    <property type="project" value="UniProtKB-KW"/>
</dbReference>
<evidence type="ECO:0000259" key="5">
    <source>
        <dbReference type="PROSITE" id="PS51094"/>
    </source>
</evidence>
<evidence type="ECO:0000256" key="1">
    <source>
        <dbReference type="ARBA" id="ARBA00022679"/>
    </source>
</evidence>
<keyword evidence="2" id="KW-0547">Nucleotide-binding</keyword>
<dbReference type="CDD" id="cd00211">
    <property type="entry name" value="PTS_IIA_fru"/>
    <property type="match status" value="1"/>
</dbReference>
<sequence>MNRIIKEIDREDKKNPYTDQELSDMLGIKRSDIVNFRKEKGIPNSRDRRRDLVMREIRAVIMETPDITERGLTDILVKNGYRISRSAVAKMMKEVETKGEFLNKKTENNDISIKKITEINKKIENDLINENVGFENLIGINGSLKEKVNLAKSAIMYPPNGLHTIIYGESGVGKSELANCMYEYAVKKKIKDDKSPFIVFNCADYAENPNLLISQLFGVVKGAYTGAGEDRAGLVEKADGGILFLDEIHRLPPSGQEILFSLIDRGEYRRLGESSNKRKANVLIISATTENPESSLLTTFRRRIPMFITLPNLDSRSVEERYEIILKFFERESKRINRNIIVTKEVLYALMNYKCKGNIGQLKSDIQVSCARAFSKSTKEDNKVIIDTDSLREHIKKSLPKENKILKNEKYDTLEDIYIDINEINNVNKNYFSKHEVNEIYRYVEKELKVLEGKNYSEDEIKNIFFDKLDKKFNQIKKNNIMSDRSEKQMISMNLKNETVEIVDKVFELLKNQYESINNALYPALAMHLEHAIQRLKDGKKIINPGLEKIKKSFTEEYEIARYVVGIVEDVINITFPDDELGYIAYYIHKFCMNKDEVEQKVKVIIATHGKVGIEMSKVVNNVLGLECTYGIEVPLEESPSDGVESAMLDIINKGFNTDILLLMDMGSLIILGDKIEESLGVRCKVLSRVDTVLAMEAGKAAVIEGKSLDAIIHDLKDSTNISVINQKNGDFHTKASENKENILITICLSGKGTAITVKDILEKQLKDMKHEEIKVVPLGMILENEFEDEIKQYEKEFNIIAICGTIDIGYNNIPFISYSDVMNGKGAERVVEILKSNKNHMEKDNHIGLKNLIYEELVLENIEGISKEYIIDTLVKKLEDGGFVDSRYILSVYKREAMGSVVISQKVAIPHGLPENVIKPAIAIAKLSKPIIWDNEFMVEVIVLIAMKENNKSEIKDLLFKLSDLEFMEELLKTNNKREIIELFSEEY</sequence>
<dbReference type="PROSITE" id="PS51372">
    <property type="entry name" value="PRD_2"/>
    <property type="match status" value="1"/>
</dbReference>
<dbReference type="InterPro" id="IPR003593">
    <property type="entry name" value="AAA+_ATPase"/>
</dbReference>
<dbReference type="InterPro" id="IPR002178">
    <property type="entry name" value="PTS_EIIA_type-2_dom"/>
</dbReference>
<dbReference type="Gene3D" id="1.10.10.60">
    <property type="entry name" value="Homeodomain-like"/>
    <property type="match status" value="1"/>
</dbReference>
<dbReference type="SUPFAM" id="SSF52540">
    <property type="entry name" value="P-loop containing nucleoside triphosphate hydrolases"/>
    <property type="match status" value="1"/>
</dbReference>
<dbReference type="SUPFAM" id="SSF55804">
    <property type="entry name" value="Phoshotransferase/anion transport protein"/>
    <property type="match status" value="1"/>
</dbReference>
<feature type="domain" description="Sigma-54 factor interaction" evidence="4">
    <location>
        <begin position="137"/>
        <end position="371"/>
    </location>
</feature>
<dbReference type="InterPro" id="IPR036662">
    <property type="entry name" value="PTS_EIIA_man-typ_sf"/>
</dbReference>
<dbReference type="PANTHER" id="PTHR32071:SF38">
    <property type="entry name" value="PSP OPERON TRANSCRIPTIONAL ACTIVATOR"/>
    <property type="match status" value="1"/>
</dbReference>
<feature type="domain" description="PTS EIIA type-4" evidence="6">
    <location>
        <begin position="601"/>
        <end position="724"/>
    </location>
</feature>
<dbReference type="Pfam" id="PF00874">
    <property type="entry name" value="PRD"/>
    <property type="match status" value="1"/>
</dbReference>
<evidence type="ECO:0000313" key="9">
    <source>
        <dbReference type="Proteomes" id="UP000317863"/>
    </source>
</evidence>
<dbReference type="PROSITE" id="PS51094">
    <property type="entry name" value="PTS_EIIA_TYPE_2"/>
    <property type="match status" value="1"/>
</dbReference>
<dbReference type="InterPro" id="IPR025943">
    <property type="entry name" value="Sigma_54_int_dom_ATP-bd_2"/>
</dbReference>
<dbReference type="SUPFAM" id="SSF63520">
    <property type="entry name" value="PTS-regulatory domain, PRD"/>
    <property type="match status" value="1"/>
</dbReference>
<dbReference type="PANTHER" id="PTHR32071">
    <property type="entry name" value="TRANSCRIPTIONAL REGULATORY PROTEIN"/>
    <property type="match status" value="1"/>
</dbReference>
<dbReference type="Gene3D" id="3.40.930.10">
    <property type="entry name" value="Mannitol-specific EII, Chain A"/>
    <property type="match status" value="1"/>
</dbReference>
<evidence type="ECO:0000256" key="3">
    <source>
        <dbReference type="ARBA" id="ARBA00022840"/>
    </source>
</evidence>
<dbReference type="SUPFAM" id="SSF53062">
    <property type="entry name" value="PTS system fructose IIA component-like"/>
    <property type="match status" value="1"/>
</dbReference>
<evidence type="ECO:0000259" key="7">
    <source>
        <dbReference type="PROSITE" id="PS51372"/>
    </source>
</evidence>
<dbReference type="SMART" id="SM00382">
    <property type="entry name" value="AAA"/>
    <property type="match status" value="1"/>
</dbReference>
<dbReference type="Gene3D" id="3.40.50.300">
    <property type="entry name" value="P-loop containing nucleotide triphosphate hydrolases"/>
    <property type="match status" value="1"/>
</dbReference>
<dbReference type="RefSeq" id="WP_142535023.1">
    <property type="nucleotide sequence ID" value="NZ_SGJB01000001.1"/>
</dbReference>
<evidence type="ECO:0000256" key="2">
    <source>
        <dbReference type="ARBA" id="ARBA00022741"/>
    </source>
</evidence>
<dbReference type="EMBL" id="SGJB01000001">
    <property type="protein sequence ID" value="TQQ85798.1"/>
    <property type="molecule type" value="Genomic_DNA"/>
</dbReference>
<dbReference type="InterPro" id="IPR016152">
    <property type="entry name" value="PTrfase/Anion_transptr"/>
</dbReference>
<evidence type="ECO:0000259" key="6">
    <source>
        <dbReference type="PROSITE" id="PS51096"/>
    </source>
</evidence>
<feature type="domain" description="PRD" evidence="7">
    <location>
        <begin position="494"/>
        <end position="598"/>
    </location>
</feature>
<protein>
    <submittedName>
        <fullName evidence="8">PRD domain-containing protein</fullName>
    </submittedName>
</protein>
<dbReference type="InterPro" id="IPR002078">
    <property type="entry name" value="Sigma_54_int"/>
</dbReference>
<name>A0A544QYS7_9FIRM</name>
<dbReference type="PROSITE" id="PS51096">
    <property type="entry name" value="PTS_EIIA_TYPE_4"/>
    <property type="match status" value="1"/>
</dbReference>
<keyword evidence="9" id="KW-1185">Reference proteome</keyword>
<proteinExistence type="predicted"/>
<dbReference type="GO" id="GO:0009401">
    <property type="term" value="P:phosphoenolpyruvate-dependent sugar phosphotransferase system"/>
    <property type="evidence" value="ECO:0007669"/>
    <property type="project" value="InterPro"/>
</dbReference>
<dbReference type="InterPro" id="IPR036634">
    <property type="entry name" value="PRD_sf"/>
</dbReference>
<evidence type="ECO:0000313" key="8">
    <source>
        <dbReference type="EMBL" id="TQQ85798.1"/>
    </source>
</evidence>
<dbReference type="GO" id="GO:0005524">
    <property type="term" value="F:ATP binding"/>
    <property type="evidence" value="ECO:0007669"/>
    <property type="project" value="UniProtKB-KW"/>
</dbReference>
<keyword evidence="1" id="KW-0808">Transferase</keyword>
<dbReference type="InterPro" id="IPR004701">
    <property type="entry name" value="PTS_EIIA_man-typ"/>
</dbReference>
<keyword evidence="3" id="KW-0067">ATP-binding</keyword>
<reference evidence="8 9" key="1">
    <citation type="submission" date="2019-02" db="EMBL/GenBank/DDBJ databases">
        <title>Peptostreptococcaceae bacterium ZHW00191 nov., a new bacterium isolated from the human gut.</title>
        <authorList>
            <person name="Zhou H.-W."/>
            <person name="Chen X.-J."/>
        </authorList>
    </citation>
    <scope>NUCLEOTIDE SEQUENCE [LARGE SCALE GENOMIC DNA]</scope>
    <source>
        <strain evidence="8 9">ZHW00191</strain>
    </source>
</reference>
<dbReference type="Pfam" id="PF00359">
    <property type="entry name" value="PTS_EIIA_2"/>
    <property type="match status" value="1"/>
</dbReference>
<dbReference type="InterPro" id="IPR027417">
    <property type="entry name" value="P-loop_NTPase"/>
</dbReference>
<dbReference type="GO" id="GO:0006355">
    <property type="term" value="P:regulation of DNA-templated transcription"/>
    <property type="evidence" value="ECO:0007669"/>
    <property type="project" value="InterPro"/>
</dbReference>
<dbReference type="OrthoDB" id="9765164at2"/>
<organism evidence="8 9">
    <name type="scientific">Peptacetobacter hominis</name>
    <dbReference type="NCBI Taxonomy" id="2743610"/>
    <lineage>
        <taxon>Bacteria</taxon>
        <taxon>Bacillati</taxon>
        <taxon>Bacillota</taxon>
        <taxon>Clostridia</taxon>
        <taxon>Peptostreptococcales</taxon>
        <taxon>Peptostreptococcaceae</taxon>
        <taxon>Peptacetobacter</taxon>
    </lineage>
</organism>
<dbReference type="InterPro" id="IPR011608">
    <property type="entry name" value="PRD"/>
</dbReference>
<evidence type="ECO:0000259" key="4">
    <source>
        <dbReference type="PROSITE" id="PS50045"/>
    </source>
</evidence>
<comment type="caution">
    <text evidence="8">The sequence shown here is derived from an EMBL/GenBank/DDBJ whole genome shotgun (WGS) entry which is preliminary data.</text>
</comment>
<dbReference type="Gene3D" id="1.10.1790.10">
    <property type="entry name" value="PRD domain"/>
    <property type="match status" value="1"/>
</dbReference>
<gene>
    <name evidence="8" type="ORF">EXD82_00870</name>
</gene>
<accession>A0A544QYS7</accession>
<dbReference type="Gene3D" id="3.40.50.510">
    <property type="entry name" value="Phosphotransferase system, mannose-type IIA component"/>
    <property type="match status" value="1"/>
</dbReference>
<dbReference type="Pfam" id="PF00158">
    <property type="entry name" value="Sigma54_activat"/>
    <property type="match status" value="1"/>
</dbReference>